<dbReference type="AlphaFoldDB" id="H7CHJ5"/>
<name>H7CHJ5_9HYME</name>
<organism evidence="2">
    <name type="scientific">Meteorus pulchricornis</name>
    <dbReference type="NCBI Taxonomy" id="51522"/>
    <lineage>
        <taxon>Eukaryota</taxon>
        <taxon>Metazoa</taxon>
        <taxon>Ecdysozoa</taxon>
        <taxon>Arthropoda</taxon>
        <taxon>Hexapoda</taxon>
        <taxon>Insecta</taxon>
        <taxon>Pterygota</taxon>
        <taxon>Neoptera</taxon>
        <taxon>Endopterygota</taxon>
        <taxon>Hymenoptera</taxon>
        <taxon>Apocrita</taxon>
        <taxon>Ichneumonoidea</taxon>
        <taxon>Braconidae</taxon>
        <taxon>Meteorinae</taxon>
        <taxon>Meteorus</taxon>
    </lineage>
</organism>
<keyword evidence="1" id="KW-0732">Signal</keyword>
<dbReference type="EMBL" id="AB701641">
    <property type="protein sequence ID" value="BAL70293.1"/>
    <property type="molecule type" value="mRNA"/>
</dbReference>
<feature type="chain" id="PRO_5003608321" evidence="1">
    <location>
        <begin position="20"/>
        <end position="189"/>
    </location>
</feature>
<protein>
    <submittedName>
        <fullName evidence="2">Uncharacterized protein</fullName>
    </submittedName>
</protein>
<proteinExistence type="evidence at transcript level"/>
<accession>H7CHJ5</accession>
<dbReference type="SUPFAM" id="SSF50814">
    <property type="entry name" value="Lipocalins"/>
    <property type="match status" value="1"/>
</dbReference>
<sequence length="189" mass="21240">MKMMILIEGIIILTIINNGFVVCGDTEGIPTRYLNVYEHGQAGATEITVDEYLGTWYDVGVIFPRRLEPSPVLCQWVESTPADADDDIEEVLTVISRRLPPQKYTAFGKIFGSTLELKYSKSKESTITYEAITYNNGYEMILRDNDDLMSSVLMSRNTTASTEAITVFEKLAEEAHGFAHFIDNSECFP</sequence>
<evidence type="ECO:0000313" key="2">
    <source>
        <dbReference type="EMBL" id="BAL70293.1"/>
    </source>
</evidence>
<dbReference type="InterPro" id="IPR012674">
    <property type="entry name" value="Calycin"/>
</dbReference>
<reference evidence="2" key="1">
    <citation type="submission" date="2012-03" db="EMBL/GenBank/DDBJ databases">
        <title>The major constituents of the venom gland of a braconid endoparasitoid, Meteorus pulchricornis.</title>
        <authorList>
            <person name="Sano T."/>
            <person name="Miura K."/>
        </authorList>
    </citation>
    <scope>NUCLEOTIDE SEQUENCE</scope>
</reference>
<feature type="signal peptide" evidence="1">
    <location>
        <begin position="1"/>
        <end position="19"/>
    </location>
</feature>
<evidence type="ECO:0000256" key="1">
    <source>
        <dbReference type="SAM" id="SignalP"/>
    </source>
</evidence>